<dbReference type="InterPro" id="IPR013249">
    <property type="entry name" value="RNA_pol_sigma70_r4_t2"/>
</dbReference>
<sequence length="168" mass="18295">MTADGLVRAHADLAYRVALRVTGCPADAADAAQDALVNVWHHIETVEPDRRRAWVARVARNAALDLVRRRRVRPQPGLAEPVSEPASAAPLPDDDAHAADLRAGIERALGTLDEPYRSLLVLRDVEGLAYAEVADALDLPLNTMKVYLLRARRRFQAALTAASPDLVP</sequence>
<keyword evidence="2" id="KW-0805">Transcription regulation</keyword>
<keyword evidence="8" id="KW-1185">Reference proteome</keyword>
<name>A0ABU3BT23_9BACT</name>
<keyword evidence="5" id="KW-0804">Transcription</keyword>
<dbReference type="PANTHER" id="PTHR43133:SF8">
    <property type="entry name" value="RNA POLYMERASE SIGMA FACTOR HI_1459-RELATED"/>
    <property type="match status" value="1"/>
</dbReference>
<dbReference type="CDD" id="cd06171">
    <property type="entry name" value="Sigma70_r4"/>
    <property type="match status" value="1"/>
</dbReference>
<dbReference type="InterPro" id="IPR013325">
    <property type="entry name" value="RNA_pol_sigma_r2"/>
</dbReference>
<protein>
    <submittedName>
        <fullName evidence="7">Sigma-70 family RNA polymerase sigma factor</fullName>
    </submittedName>
</protein>
<evidence type="ECO:0000256" key="2">
    <source>
        <dbReference type="ARBA" id="ARBA00023015"/>
    </source>
</evidence>
<dbReference type="Pfam" id="PF08281">
    <property type="entry name" value="Sigma70_r4_2"/>
    <property type="match status" value="1"/>
</dbReference>
<accession>A0ABU3BT23</accession>
<dbReference type="InterPro" id="IPR000792">
    <property type="entry name" value="Tscrpt_reg_LuxR_C"/>
</dbReference>
<dbReference type="InterPro" id="IPR013324">
    <property type="entry name" value="RNA_pol_sigma_r3/r4-like"/>
</dbReference>
<dbReference type="InterPro" id="IPR014284">
    <property type="entry name" value="RNA_pol_sigma-70_dom"/>
</dbReference>
<dbReference type="InterPro" id="IPR007627">
    <property type="entry name" value="RNA_pol_sigma70_r2"/>
</dbReference>
<dbReference type="EMBL" id="JAVRHT010000028">
    <property type="protein sequence ID" value="MDT0632443.1"/>
    <property type="molecule type" value="Genomic_DNA"/>
</dbReference>
<dbReference type="SUPFAM" id="SSF88659">
    <property type="entry name" value="Sigma3 and sigma4 domains of RNA polymerase sigma factors"/>
    <property type="match status" value="1"/>
</dbReference>
<evidence type="ECO:0000313" key="8">
    <source>
        <dbReference type="Proteomes" id="UP001267426"/>
    </source>
</evidence>
<evidence type="ECO:0000256" key="5">
    <source>
        <dbReference type="ARBA" id="ARBA00023163"/>
    </source>
</evidence>
<feature type="domain" description="HTH luxR-type" evidence="6">
    <location>
        <begin position="127"/>
        <end position="154"/>
    </location>
</feature>
<comment type="caution">
    <text evidence="7">The sequence shown here is derived from an EMBL/GenBank/DDBJ whole genome shotgun (WGS) entry which is preliminary data.</text>
</comment>
<gene>
    <name evidence="7" type="ORF">RM540_11845</name>
</gene>
<dbReference type="PROSITE" id="PS00622">
    <property type="entry name" value="HTH_LUXR_1"/>
    <property type="match status" value="1"/>
</dbReference>
<keyword evidence="4" id="KW-0238">DNA-binding</keyword>
<dbReference type="InterPro" id="IPR039425">
    <property type="entry name" value="RNA_pol_sigma-70-like"/>
</dbReference>
<comment type="similarity">
    <text evidence="1">Belongs to the sigma-70 factor family. ECF subfamily.</text>
</comment>
<dbReference type="Gene3D" id="1.10.10.10">
    <property type="entry name" value="Winged helix-like DNA-binding domain superfamily/Winged helix DNA-binding domain"/>
    <property type="match status" value="1"/>
</dbReference>
<dbReference type="PANTHER" id="PTHR43133">
    <property type="entry name" value="RNA POLYMERASE ECF-TYPE SIGMA FACTO"/>
    <property type="match status" value="1"/>
</dbReference>
<evidence type="ECO:0000259" key="6">
    <source>
        <dbReference type="PROSITE" id="PS00622"/>
    </source>
</evidence>
<dbReference type="SUPFAM" id="SSF88946">
    <property type="entry name" value="Sigma2 domain of RNA polymerase sigma factors"/>
    <property type="match status" value="1"/>
</dbReference>
<organism evidence="7 8">
    <name type="scientific">Rubrivirga litoralis</name>
    <dbReference type="NCBI Taxonomy" id="3075598"/>
    <lineage>
        <taxon>Bacteria</taxon>
        <taxon>Pseudomonadati</taxon>
        <taxon>Rhodothermota</taxon>
        <taxon>Rhodothermia</taxon>
        <taxon>Rhodothermales</taxon>
        <taxon>Rubricoccaceae</taxon>
        <taxon>Rubrivirga</taxon>
    </lineage>
</organism>
<evidence type="ECO:0000256" key="4">
    <source>
        <dbReference type="ARBA" id="ARBA00023125"/>
    </source>
</evidence>
<dbReference type="NCBIfam" id="TIGR02937">
    <property type="entry name" value="sigma70-ECF"/>
    <property type="match status" value="1"/>
</dbReference>
<proteinExistence type="inferred from homology"/>
<evidence type="ECO:0000256" key="3">
    <source>
        <dbReference type="ARBA" id="ARBA00023082"/>
    </source>
</evidence>
<dbReference type="InterPro" id="IPR036388">
    <property type="entry name" value="WH-like_DNA-bd_sf"/>
</dbReference>
<keyword evidence="3" id="KW-0731">Sigma factor</keyword>
<dbReference type="Gene3D" id="1.10.1740.10">
    <property type="match status" value="1"/>
</dbReference>
<dbReference type="RefSeq" id="WP_311664329.1">
    <property type="nucleotide sequence ID" value="NZ_JAVRHT010000028.1"/>
</dbReference>
<evidence type="ECO:0000256" key="1">
    <source>
        <dbReference type="ARBA" id="ARBA00010641"/>
    </source>
</evidence>
<dbReference type="Proteomes" id="UP001267426">
    <property type="component" value="Unassembled WGS sequence"/>
</dbReference>
<evidence type="ECO:0000313" key="7">
    <source>
        <dbReference type="EMBL" id="MDT0632443.1"/>
    </source>
</evidence>
<dbReference type="Pfam" id="PF04542">
    <property type="entry name" value="Sigma70_r2"/>
    <property type="match status" value="1"/>
</dbReference>
<reference evidence="7 8" key="1">
    <citation type="submission" date="2023-09" db="EMBL/GenBank/DDBJ databases">
        <authorList>
            <person name="Rey-Velasco X."/>
        </authorList>
    </citation>
    <scope>NUCLEOTIDE SEQUENCE [LARGE SCALE GENOMIC DNA]</scope>
    <source>
        <strain evidence="7 8">F394</strain>
    </source>
</reference>